<reference evidence="3 4" key="1">
    <citation type="submission" date="2018-06" db="EMBL/GenBank/DDBJ databases">
        <title>Genomic Encyclopedia of Archaeal and Bacterial Type Strains, Phase II (KMG-II): from individual species to whole genera.</title>
        <authorList>
            <person name="Goeker M."/>
        </authorList>
    </citation>
    <scope>NUCLEOTIDE SEQUENCE [LARGE SCALE GENOMIC DNA]</scope>
    <source>
        <strain evidence="3 4">ATCC BAA-1881</strain>
    </source>
</reference>
<evidence type="ECO:0000313" key="3">
    <source>
        <dbReference type="EMBL" id="PZW23960.1"/>
    </source>
</evidence>
<keyword evidence="4" id="KW-1185">Reference proteome</keyword>
<accession>A0A326U468</accession>
<keyword evidence="2" id="KW-1133">Transmembrane helix</keyword>
<gene>
    <name evidence="3" type="ORF">EI42_04885</name>
</gene>
<protein>
    <submittedName>
        <fullName evidence="3">Cell division protein FtsL</fullName>
    </submittedName>
</protein>
<dbReference type="Proteomes" id="UP000248806">
    <property type="component" value="Unassembled WGS sequence"/>
</dbReference>
<organism evidence="3 4">
    <name type="scientific">Thermosporothrix hazakensis</name>
    <dbReference type="NCBI Taxonomy" id="644383"/>
    <lineage>
        <taxon>Bacteria</taxon>
        <taxon>Bacillati</taxon>
        <taxon>Chloroflexota</taxon>
        <taxon>Ktedonobacteria</taxon>
        <taxon>Ktedonobacterales</taxon>
        <taxon>Thermosporotrichaceae</taxon>
        <taxon>Thermosporothrix</taxon>
    </lineage>
</organism>
<keyword evidence="1" id="KW-0175">Coiled coil</keyword>
<dbReference type="GO" id="GO:0051301">
    <property type="term" value="P:cell division"/>
    <property type="evidence" value="ECO:0007669"/>
    <property type="project" value="UniProtKB-KW"/>
</dbReference>
<dbReference type="AlphaFoldDB" id="A0A326U468"/>
<dbReference type="RefSeq" id="WP_170142870.1">
    <property type="nucleotide sequence ID" value="NZ_BIFX01000001.1"/>
</dbReference>
<name>A0A326U468_THEHA</name>
<keyword evidence="3" id="KW-0132">Cell division</keyword>
<evidence type="ECO:0000256" key="1">
    <source>
        <dbReference type="SAM" id="Coils"/>
    </source>
</evidence>
<evidence type="ECO:0000313" key="4">
    <source>
        <dbReference type="Proteomes" id="UP000248806"/>
    </source>
</evidence>
<keyword evidence="2" id="KW-0812">Transmembrane</keyword>
<dbReference type="InterPro" id="IPR045755">
    <property type="entry name" value="FtsL-like"/>
</dbReference>
<keyword evidence="2" id="KW-0472">Membrane</keyword>
<sequence>MSKEHRESTKRAPTTPVLATRRRRQLHPFFFRIGPVTLCIISLLLIGLMAVLYLSQQGRAVAANQQIQNLRLAQKELERKNQDLQEQLAKERSPSHIVEQAQKMGMKQADPNSVEVIVVPHLRPIPEPGK</sequence>
<keyword evidence="3" id="KW-0131">Cell cycle</keyword>
<feature type="transmembrane region" description="Helical" evidence="2">
    <location>
        <begin position="29"/>
        <end position="54"/>
    </location>
</feature>
<comment type="caution">
    <text evidence="3">The sequence shown here is derived from an EMBL/GenBank/DDBJ whole genome shotgun (WGS) entry which is preliminary data.</text>
</comment>
<dbReference type="Pfam" id="PF19579">
    <property type="entry name" value="FtsL_2"/>
    <property type="match status" value="1"/>
</dbReference>
<evidence type="ECO:0000256" key="2">
    <source>
        <dbReference type="SAM" id="Phobius"/>
    </source>
</evidence>
<feature type="coiled-coil region" evidence="1">
    <location>
        <begin position="60"/>
        <end position="94"/>
    </location>
</feature>
<dbReference type="EMBL" id="QKUF01000024">
    <property type="protein sequence ID" value="PZW23960.1"/>
    <property type="molecule type" value="Genomic_DNA"/>
</dbReference>
<proteinExistence type="predicted"/>